<sequence>MLLSVLFLLKRPTTVGNLTHHLIGLELLRGRRCFQTPTPLFMALRSPLSNEEISTKIYKPLNTATDEIRLLNLHPSLATDSTIRCTLSHAALSPSPNLAMPVYEALSYVWGEPNLSASISLNDETFWITPNLESILQALRLTHRARVLWIDALCINQSDPQERGQQVAIMRKIYSSCQRDIAWLGHWPDNDRKSENTPERALALKRLYEQSMQQGMELMRLITQNGPKTLQSLQNYDNSIPSLVMDNDSQKMLERLFYFPTFWQRVWIVQELSLAPHVHLMCGGTELSWDVLSTFFKDEPYIGPYHMAVYSHSSVFTDFMKLFISAKLVEDQRQRSSSILSTQDRTGERDSTLLDVLARFRHKQSTDPRDKIYGLLGLVTQKHGIVVDYTKSLSMLYQEVTLSIIHLSGDLDIICQNPFESRNGPDALQRDRVPVQTPEDSIPSWAALFHMPRDLCFPILFAQRDIFKAGLKQCDTPCRLLGPRREALALRGSILGYIGPIRQVDPHLVGDADIIRSYLGKDILDDTSIHQYVPIIGGKPLSLQEPETAVRAYWRTLVKDCTAPPRMHRLLKPDIEALDSINRDHLRRGLEVKTFGITFDKGISKSAFAYDPGEDFDFTQVDDSKSLVLVDLPLRFWRHKDFMFTITDNGLFLLTRPHVQKGDIVVVLDGGKVPMVLRKAGPGYRNKGIGEVYHIVCSTYVHGFMDGEAEIGVIDGWLKKEDFLII</sequence>
<feature type="domain" description="Heterokaryon incompatibility" evidence="1">
    <location>
        <begin position="103"/>
        <end position="271"/>
    </location>
</feature>
<dbReference type="EMBL" id="JAAOAN010000357">
    <property type="protein sequence ID" value="KAF5709456.1"/>
    <property type="molecule type" value="Genomic_DNA"/>
</dbReference>
<gene>
    <name evidence="2" type="ORF">FMUND_10066</name>
</gene>
<dbReference type="InterPro" id="IPR052895">
    <property type="entry name" value="HetReg/Transcr_Mod"/>
</dbReference>
<proteinExistence type="predicted"/>
<protein>
    <submittedName>
        <fullName evidence="2">Heterokaryon incompatibility 6 OR allele</fullName>
    </submittedName>
</protein>
<evidence type="ECO:0000259" key="1">
    <source>
        <dbReference type="Pfam" id="PF06985"/>
    </source>
</evidence>
<dbReference type="Proteomes" id="UP000544331">
    <property type="component" value="Unassembled WGS sequence"/>
</dbReference>
<accession>A0A8H5YD49</accession>
<organism evidence="2 3">
    <name type="scientific">Fusarium mundagurra</name>
    <dbReference type="NCBI Taxonomy" id="1567541"/>
    <lineage>
        <taxon>Eukaryota</taxon>
        <taxon>Fungi</taxon>
        <taxon>Dikarya</taxon>
        <taxon>Ascomycota</taxon>
        <taxon>Pezizomycotina</taxon>
        <taxon>Sordariomycetes</taxon>
        <taxon>Hypocreomycetidae</taxon>
        <taxon>Hypocreales</taxon>
        <taxon>Nectriaceae</taxon>
        <taxon>Fusarium</taxon>
        <taxon>Fusarium fujikuroi species complex</taxon>
    </lineage>
</organism>
<name>A0A8H5YD49_9HYPO</name>
<dbReference type="PANTHER" id="PTHR24148">
    <property type="entry name" value="ANKYRIN REPEAT DOMAIN-CONTAINING PROTEIN 39 HOMOLOG-RELATED"/>
    <property type="match status" value="1"/>
</dbReference>
<reference evidence="2 3" key="1">
    <citation type="submission" date="2020-05" db="EMBL/GenBank/DDBJ databases">
        <title>Identification and distribution of gene clusters putatively required for synthesis of sphingolipid metabolism inhibitors in phylogenetically diverse species of the filamentous fungus Fusarium.</title>
        <authorList>
            <person name="Kim H.-S."/>
            <person name="Busman M."/>
            <person name="Brown D.W."/>
            <person name="Divon H."/>
            <person name="Uhlig S."/>
            <person name="Proctor R.H."/>
        </authorList>
    </citation>
    <scope>NUCLEOTIDE SEQUENCE [LARGE SCALE GENOMIC DNA]</scope>
    <source>
        <strain evidence="2 3">NRRL 66235</strain>
    </source>
</reference>
<dbReference type="Pfam" id="PF06985">
    <property type="entry name" value="HET"/>
    <property type="match status" value="1"/>
</dbReference>
<dbReference type="OrthoDB" id="3477286at2759"/>
<comment type="caution">
    <text evidence="2">The sequence shown here is derived from an EMBL/GenBank/DDBJ whole genome shotgun (WGS) entry which is preliminary data.</text>
</comment>
<dbReference type="PANTHER" id="PTHR24148:SF77">
    <property type="entry name" value="HETEROKARYON INCOMPATIBILITY DOMAIN-CONTAINING PROTEIN"/>
    <property type="match status" value="1"/>
</dbReference>
<keyword evidence="3" id="KW-1185">Reference proteome</keyword>
<evidence type="ECO:0000313" key="3">
    <source>
        <dbReference type="Proteomes" id="UP000544331"/>
    </source>
</evidence>
<dbReference type="InterPro" id="IPR010730">
    <property type="entry name" value="HET"/>
</dbReference>
<dbReference type="AlphaFoldDB" id="A0A8H5YD49"/>
<evidence type="ECO:0000313" key="2">
    <source>
        <dbReference type="EMBL" id="KAF5709456.1"/>
    </source>
</evidence>